<dbReference type="GO" id="GO:0080019">
    <property type="term" value="F:alcohol-forming very long-chain fatty acyl-CoA reductase activity"/>
    <property type="evidence" value="ECO:0007669"/>
    <property type="project" value="InterPro"/>
</dbReference>
<comment type="caution">
    <text evidence="2">The sequence shown here is derived from an EMBL/GenBank/DDBJ whole genome shotgun (WGS) entry which is preliminary data.</text>
</comment>
<evidence type="ECO:0000313" key="3">
    <source>
        <dbReference type="Proteomes" id="UP000626244"/>
    </source>
</evidence>
<dbReference type="RefSeq" id="WP_235821439.1">
    <property type="nucleotide sequence ID" value="NZ_BMHB01000001.1"/>
</dbReference>
<protein>
    <submittedName>
        <fullName evidence="2">3-beta hydroxysteroid dehydrogenase</fullName>
    </submittedName>
</protein>
<dbReference type="AlphaFoldDB" id="A0A8J3AQX1"/>
<gene>
    <name evidence="2" type="ORF">GCM10007380_24280</name>
</gene>
<dbReference type="SUPFAM" id="SSF51735">
    <property type="entry name" value="NAD(P)-binding Rossmann-fold domains"/>
    <property type="match status" value="1"/>
</dbReference>
<name>A0A8J3AQX1_9BACI</name>
<proteinExistence type="predicted"/>
<evidence type="ECO:0000259" key="1">
    <source>
        <dbReference type="Pfam" id="PF07993"/>
    </source>
</evidence>
<dbReference type="InterPro" id="IPR026055">
    <property type="entry name" value="FAR"/>
</dbReference>
<organism evidence="2 3">
    <name type="scientific">Gottfriedia solisilvae</name>
    <dbReference type="NCBI Taxonomy" id="1516104"/>
    <lineage>
        <taxon>Bacteria</taxon>
        <taxon>Bacillati</taxon>
        <taxon>Bacillota</taxon>
        <taxon>Bacilli</taxon>
        <taxon>Bacillales</taxon>
        <taxon>Bacillaceae</taxon>
        <taxon>Gottfriedia</taxon>
    </lineage>
</organism>
<keyword evidence="3" id="KW-1185">Reference proteome</keyword>
<sequence length="367" mass="42259">MITKTYFITGFPGFITQNLVQKIITSDSSLHKIYLLILPSMLENCQNTLHDLHKKFPSLHLSKIELIEGDITKPHLGIDSTKLIQLHNEVTDLFHLAAIYDLAVPKQIAYEVNVNGTINVNDFALSLKKLCRYTYFSTSYVSGKREGKILESELIMGQSFKNFYEETKYYAEIEVEKLKSRLPITIIRPGIVVGHSETGETSKFDGPYFILNFFSKLRFLPFIPQLGKDNATGNFIPINYLIDAVYYLSQQEVGMNKTYQITDPTPYPVQDIYKEMLSIYLDKSTFGTIPLKIVRPILSFSKIRKMLKVEKEVLSYFNCYSEYDCTNTLNDLKGSNITCPDFIKILPTLTKYYQDHEHMIEKHVVIT</sequence>
<evidence type="ECO:0000313" key="2">
    <source>
        <dbReference type="EMBL" id="GGI14703.1"/>
    </source>
</evidence>
<dbReference type="Gene3D" id="3.40.50.720">
    <property type="entry name" value="NAD(P)-binding Rossmann-like Domain"/>
    <property type="match status" value="1"/>
</dbReference>
<feature type="domain" description="Thioester reductase (TE)" evidence="1">
    <location>
        <begin position="8"/>
        <end position="244"/>
    </location>
</feature>
<dbReference type="InterPro" id="IPR013120">
    <property type="entry name" value="FAR_NAD-bd"/>
</dbReference>
<dbReference type="Pfam" id="PF07993">
    <property type="entry name" value="NAD_binding_4"/>
    <property type="match status" value="1"/>
</dbReference>
<dbReference type="CDD" id="cd05263">
    <property type="entry name" value="MupV_like_SDR_e"/>
    <property type="match status" value="1"/>
</dbReference>
<dbReference type="InterPro" id="IPR036291">
    <property type="entry name" value="NAD(P)-bd_dom_sf"/>
</dbReference>
<accession>A0A8J3AQX1</accession>
<dbReference type="PANTHER" id="PTHR11011">
    <property type="entry name" value="MALE STERILITY PROTEIN 2-RELATED"/>
    <property type="match status" value="1"/>
</dbReference>
<dbReference type="Proteomes" id="UP000626244">
    <property type="component" value="Unassembled WGS sequence"/>
</dbReference>
<reference evidence="3" key="1">
    <citation type="journal article" date="2019" name="Int. J. Syst. Evol. Microbiol.">
        <title>The Global Catalogue of Microorganisms (GCM) 10K type strain sequencing project: providing services to taxonomists for standard genome sequencing and annotation.</title>
        <authorList>
            <consortium name="The Broad Institute Genomics Platform"/>
            <consortium name="The Broad Institute Genome Sequencing Center for Infectious Disease"/>
            <person name="Wu L."/>
            <person name="Ma J."/>
        </authorList>
    </citation>
    <scope>NUCLEOTIDE SEQUENCE [LARGE SCALE GENOMIC DNA]</scope>
    <source>
        <strain evidence="3">CGMCC 1.14993</strain>
    </source>
</reference>
<dbReference type="EMBL" id="BMHB01000001">
    <property type="protein sequence ID" value="GGI14703.1"/>
    <property type="molecule type" value="Genomic_DNA"/>
</dbReference>